<gene>
    <name evidence="2" type="ORF">DFP72DRAFT_1102042</name>
</gene>
<dbReference type="Proteomes" id="UP000521943">
    <property type="component" value="Unassembled WGS sequence"/>
</dbReference>
<name>A0A8H6LWB1_9AGAR</name>
<feature type="compositionally biased region" description="Polar residues" evidence="1">
    <location>
        <begin position="130"/>
        <end position="160"/>
    </location>
</feature>
<evidence type="ECO:0000313" key="3">
    <source>
        <dbReference type="Proteomes" id="UP000521943"/>
    </source>
</evidence>
<evidence type="ECO:0000256" key="1">
    <source>
        <dbReference type="SAM" id="MobiDB-lite"/>
    </source>
</evidence>
<proteinExistence type="predicted"/>
<keyword evidence="3" id="KW-1185">Reference proteome</keyword>
<sequence length="341" mass="37913">MWALLKDKRNERLILRVSKLVPSLARMLHVHNRRPGASLHNSWTSHLAFGIGVVQCTLVPARMPHTYYEMCAVWDVVGVAVVGGSLGLGACLDCEVKEAALTRRPGTLELRGRKHVFNLLTHVIHDQCTRTTQYQSPTDPESMPNQRGHNRTSPTHTTYEGQVVIGTGSDSEKGYAPKLGLNSPPKDTQNIIILEPQKKKATETSSLHQPPTERAPRRTSGTTRSSRRAEHTQPIPAPNMGMLAYQPGRATAKHHERMVQPKGPTQQRSRRAPISHLLETRKPARVEADPRPTSKRDSRGHHLARDAVVGCLSQGGRSKKNGGMTRHKPVNRRTNERVEAK</sequence>
<comment type="caution">
    <text evidence="2">The sequence shown here is derived from an EMBL/GenBank/DDBJ whole genome shotgun (WGS) entry which is preliminary data.</text>
</comment>
<organism evidence="2 3">
    <name type="scientific">Ephemerocybe angulata</name>
    <dbReference type="NCBI Taxonomy" id="980116"/>
    <lineage>
        <taxon>Eukaryota</taxon>
        <taxon>Fungi</taxon>
        <taxon>Dikarya</taxon>
        <taxon>Basidiomycota</taxon>
        <taxon>Agaricomycotina</taxon>
        <taxon>Agaricomycetes</taxon>
        <taxon>Agaricomycetidae</taxon>
        <taxon>Agaricales</taxon>
        <taxon>Agaricineae</taxon>
        <taxon>Psathyrellaceae</taxon>
        <taxon>Ephemerocybe</taxon>
    </lineage>
</organism>
<dbReference type="EMBL" id="JACGCI010000158">
    <property type="protein sequence ID" value="KAF6743102.1"/>
    <property type="molecule type" value="Genomic_DNA"/>
</dbReference>
<feature type="region of interest" description="Disordered" evidence="1">
    <location>
        <begin position="130"/>
        <end position="341"/>
    </location>
</feature>
<feature type="compositionally biased region" description="Basic residues" evidence="1">
    <location>
        <begin position="317"/>
        <end position="331"/>
    </location>
</feature>
<accession>A0A8H6LWB1</accession>
<feature type="compositionally biased region" description="Basic and acidic residues" evidence="1">
    <location>
        <begin position="278"/>
        <end position="297"/>
    </location>
</feature>
<protein>
    <submittedName>
        <fullName evidence="2">Uncharacterized protein</fullName>
    </submittedName>
</protein>
<reference evidence="2 3" key="1">
    <citation type="submission" date="2020-07" db="EMBL/GenBank/DDBJ databases">
        <title>Comparative genomics of pyrophilous fungi reveals a link between fire events and developmental genes.</title>
        <authorList>
            <consortium name="DOE Joint Genome Institute"/>
            <person name="Steindorff A.S."/>
            <person name="Carver A."/>
            <person name="Calhoun S."/>
            <person name="Stillman K."/>
            <person name="Liu H."/>
            <person name="Lipzen A."/>
            <person name="Pangilinan J."/>
            <person name="Labutti K."/>
            <person name="Bruns T.D."/>
            <person name="Grigoriev I.V."/>
        </authorList>
    </citation>
    <scope>NUCLEOTIDE SEQUENCE [LARGE SCALE GENOMIC DNA]</scope>
    <source>
        <strain evidence="2 3">CBS 144469</strain>
    </source>
</reference>
<dbReference type="AlphaFoldDB" id="A0A8H6LWB1"/>
<evidence type="ECO:0000313" key="2">
    <source>
        <dbReference type="EMBL" id="KAF6743102.1"/>
    </source>
</evidence>